<keyword evidence="1" id="KW-0812">Transmembrane</keyword>
<protein>
    <submittedName>
        <fullName evidence="3">CPBP family intramembrane metalloprotease</fullName>
    </submittedName>
</protein>
<keyword evidence="1" id="KW-1133">Transmembrane helix</keyword>
<feature type="transmembrane region" description="Helical" evidence="1">
    <location>
        <begin position="26"/>
        <end position="48"/>
    </location>
</feature>
<feature type="transmembrane region" description="Helical" evidence="1">
    <location>
        <begin position="227"/>
        <end position="247"/>
    </location>
</feature>
<evidence type="ECO:0000256" key="1">
    <source>
        <dbReference type="SAM" id="Phobius"/>
    </source>
</evidence>
<evidence type="ECO:0000313" key="3">
    <source>
        <dbReference type="EMBL" id="QNE90002.1"/>
    </source>
</evidence>
<dbReference type="GO" id="GO:0004175">
    <property type="term" value="F:endopeptidase activity"/>
    <property type="evidence" value="ECO:0007669"/>
    <property type="project" value="UniProtKB-ARBA"/>
</dbReference>
<keyword evidence="3" id="KW-0645">Protease</keyword>
<keyword evidence="3" id="KW-0482">Metalloprotease</keyword>
<dbReference type="Proteomes" id="UP000515743">
    <property type="component" value="Chromosome"/>
</dbReference>
<dbReference type="AlphaFoldDB" id="A0A7G7CQY6"/>
<reference evidence="3 4" key="1">
    <citation type="submission" date="2020-07" db="EMBL/GenBank/DDBJ databases">
        <title>Complete genome and description of Corynebacterium incognita strain Marseille-Q3630 sp. nov.</title>
        <authorList>
            <person name="Boxberger M."/>
        </authorList>
    </citation>
    <scope>NUCLEOTIDE SEQUENCE [LARGE SCALE GENOMIC DNA]</scope>
    <source>
        <strain evidence="3 4">Marseille-Q3630</strain>
    </source>
</reference>
<dbReference type="RefSeq" id="WP_185176376.1">
    <property type="nucleotide sequence ID" value="NZ_CP059404.1"/>
</dbReference>
<dbReference type="Pfam" id="PF02517">
    <property type="entry name" value="Rce1-like"/>
    <property type="match status" value="1"/>
</dbReference>
<feature type="transmembrane region" description="Helical" evidence="1">
    <location>
        <begin position="174"/>
        <end position="195"/>
    </location>
</feature>
<dbReference type="GO" id="GO:0008237">
    <property type="term" value="F:metallopeptidase activity"/>
    <property type="evidence" value="ECO:0007669"/>
    <property type="project" value="UniProtKB-KW"/>
</dbReference>
<accession>A0A7G7CQY6</accession>
<dbReference type="GO" id="GO:0006508">
    <property type="term" value="P:proteolysis"/>
    <property type="evidence" value="ECO:0007669"/>
    <property type="project" value="UniProtKB-KW"/>
</dbReference>
<dbReference type="InterPro" id="IPR003675">
    <property type="entry name" value="Rce1/LyrA-like_dom"/>
</dbReference>
<feature type="domain" description="CAAX prenyl protease 2/Lysostaphin resistance protein A-like" evidence="2">
    <location>
        <begin position="148"/>
        <end position="237"/>
    </location>
</feature>
<keyword evidence="1" id="KW-0472">Membrane</keyword>
<feature type="transmembrane region" description="Helical" evidence="1">
    <location>
        <begin position="145"/>
        <end position="162"/>
    </location>
</feature>
<proteinExistence type="predicted"/>
<name>A0A7G7CQY6_9CORY</name>
<organism evidence="3 4">
    <name type="scientific">Corynebacterium incognita</name>
    <dbReference type="NCBI Taxonomy" id="2754725"/>
    <lineage>
        <taxon>Bacteria</taxon>
        <taxon>Bacillati</taxon>
        <taxon>Actinomycetota</taxon>
        <taxon>Actinomycetes</taxon>
        <taxon>Mycobacteriales</taxon>
        <taxon>Corynebacteriaceae</taxon>
        <taxon>Corynebacterium</taxon>
    </lineage>
</organism>
<feature type="transmembrane region" description="Helical" evidence="1">
    <location>
        <begin position="68"/>
        <end position="88"/>
    </location>
</feature>
<feature type="transmembrane region" description="Helical" evidence="1">
    <location>
        <begin position="108"/>
        <end position="133"/>
    </location>
</feature>
<sequence>MVTDTHFHRLFHAQPNYRWWRPLLELLLFTLLSVVFLMLAFGGVYLVGHLVGADLSAMDELMDMYDPWVLTSSMLTLIILLPAALLAARWGGRRPAGLLWSVAGRIRWRVLGTALLPAFIVLLLTYILNAALVADFSAFTLDRRALVLLALTVVLVPLQATAEELVFRGVVPQLLGAWVKHPAVAYLASVPLFVIGHTYDAVGLIDIAIFAVCASLLTYYTGGLEAAMALHIVNNLLALSTGAVGLSDLNAESFPPITVLVTITGTVVLTAWLLYDRRVKDAIARSPLPER</sequence>
<keyword evidence="4" id="KW-1185">Reference proteome</keyword>
<gene>
    <name evidence="3" type="ORF">H0194_02965</name>
</gene>
<dbReference type="KEGG" id="cik:H0194_02965"/>
<keyword evidence="3" id="KW-0378">Hydrolase</keyword>
<evidence type="ECO:0000259" key="2">
    <source>
        <dbReference type="Pfam" id="PF02517"/>
    </source>
</evidence>
<dbReference type="GO" id="GO:0080120">
    <property type="term" value="P:CAAX-box protein maturation"/>
    <property type="evidence" value="ECO:0007669"/>
    <property type="project" value="UniProtKB-ARBA"/>
</dbReference>
<feature type="transmembrane region" description="Helical" evidence="1">
    <location>
        <begin position="253"/>
        <end position="275"/>
    </location>
</feature>
<feature type="transmembrane region" description="Helical" evidence="1">
    <location>
        <begin position="201"/>
        <end position="220"/>
    </location>
</feature>
<dbReference type="EMBL" id="CP059404">
    <property type="protein sequence ID" value="QNE90002.1"/>
    <property type="molecule type" value="Genomic_DNA"/>
</dbReference>
<evidence type="ECO:0000313" key="4">
    <source>
        <dbReference type="Proteomes" id="UP000515743"/>
    </source>
</evidence>